<organism evidence="1 2">
    <name type="scientific">Polyangium jinanense</name>
    <dbReference type="NCBI Taxonomy" id="2829994"/>
    <lineage>
        <taxon>Bacteria</taxon>
        <taxon>Pseudomonadati</taxon>
        <taxon>Myxococcota</taxon>
        <taxon>Polyangia</taxon>
        <taxon>Polyangiales</taxon>
        <taxon>Polyangiaceae</taxon>
        <taxon>Polyangium</taxon>
    </lineage>
</organism>
<proteinExistence type="predicted"/>
<dbReference type="EMBL" id="JAGTJJ010000091">
    <property type="protein sequence ID" value="MDC3989005.1"/>
    <property type="molecule type" value="Genomic_DNA"/>
</dbReference>
<dbReference type="AlphaFoldDB" id="A0A9X3XGK7"/>
<evidence type="ECO:0008006" key="3">
    <source>
        <dbReference type="Google" id="ProtNLM"/>
    </source>
</evidence>
<comment type="caution">
    <text evidence="1">The sequence shown here is derived from an EMBL/GenBank/DDBJ whole genome shotgun (WGS) entry which is preliminary data.</text>
</comment>
<accession>A0A9X3XGK7</accession>
<evidence type="ECO:0000313" key="2">
    <source>
        <dbReference type="Proteomes" id="UP001151081"/>
    </source>
</evidence>
<name>A0A9X3XGK7_9BACT</name>
<dbReference type="RefSeq" id="WP_272423750.1">
    <property type="nucleotide sequence ID" value="NZ_JAGTJJ010000091.1"/>
</dbReference>
<sequence>MRKRILFKIVAPFVVALGAASCDGDEGNTCGGPTPEERARNQAVFDALAPSCQGCHITGARGYFASIEAFESLVVYNPAVVVPGKPDGSELIRLLEGKGTGAFKQMPIAGPPFAEIAASGSTKMTMAQIREWVTNLESRTADPLPSIEARRITRLSAEDVGRALYQQLGLSDDDFYIAASAFDIPHKTSQNDDLYPFTSPDSIPAPYENLPVERFAALGGGSAPNQMKADGTVSPSFLGMITQLAQRWCGLALDKSGNTALLPAGASVQTGSADAASVKSVIRAWYLHFHAVDATDADVDRVFSTVFVPLEMEKDARNAYVGTCSYFIRHPDWIFY</sequence>
<gene>
    <name evidence="1" type="ORF">KEG57_51540</name>
</gene>
<dbReference type="Proteomes" id="UP001151081">
    <property type="component" value="Unassembled WGS sequence"/>
</dbReference>
<dbReference type="PROSITE" id="PS51257">
    <property type="entry name" value="PROKAR_LIPOPROTEIN"/>
    <property type="match status" value="1"/>
</dbReference>
<evidence type="ECO:0000313" key="1">
    <source>
        <dbReference type="EMBL" id="MDC3989005.1"/>
    </source>
</evidence>
<keyword evidence="2" id="KW-1185">Reference proteome</keyword>
<protein>
    <recommendedName>
        <fullName evidence="3">Cytochrome c domain-containing protein</fullName>
    </recommendedName>
</protein>
<reference evidence="1 2" key="1">
    <citation type="submission" date="2021-04" db="EMBL/GenBank/DDBJ databases">
        <title>Genome analysis of Polyangium sp.</title>
        <authorList>
            <person name="Li Y."/>
            <person name="Wang J."/>
        </authorList>
    </citation>
    <scope>NUCLEOTIDE SEQUENCE [LARGE SCALE GENOMIC DNA]</scope>
    <source>
        <strain evidence="1 2">SDU14</strain>
    </source>
</reference>